<evidence type="ECO:0000256" key="1">
    <source>
        <dbReference type="ARBA" id="ARBA00005125"/>
    </source>
</evidence>
<dbReference type="InterPro" id="IPR001509">
    <property type="entry name" value="Epimerase_deHydtase"/>
</dbReference>
<dbReference type="RefSeq" id="WP_223191350.1">
    <property type="nucleotide sequence ID" value="NZ_FTMK01000005.1"/>
</dbReference>
<dbReference type="Pfam" id="PF01370">
    <property type="entry name" value="Epimerase"/>
    <property type="match status" value="1"/>
</dbReference>
<comment type="pathway">
    <text evidence="1">Bacterial outer membrane biogenesis; LPS O-antigen biosynthesis.</text>
</comment>
<proteinExistence type="inferred from homology"/>
<dbReference type="SUPFAM" id="SSF51735">
    <property type="entry name" value="NAD(P)-binding Rossmann-fold domains"/>
    <property type="match status" value="1"/>
</dbReference>
<feature type="domain" description="NAD-dependent epimerase/dehydratase" evidence="3">
    <location>
        <begin position="1"/>
        <end position="233"/>
    </location>
</feature>
<evidence type="ECO:0000259" key="3">
    <source>
        <dbReference type="Pfam" id="PF01370"/>
    </source>
</evidence>
<dbReference type="PRINTS" id="PR01713">
    <property type="entry name" value="NUCEPIMERASE"/>
</dbReference>
<dbReference type="InterPro" id="IPR036291">
    <property type="entry name" value="NAD(P)-bd_dom_sf"/>
</dbReference>
<accession>A0A1N6R3N1</accession>
<dbReference type="Gene3D" id="3.40.50.720">
    <property type="entry name" value="NAD(P)-binding Rossmann-like Domain"/>
    <property type="match status" value="1"/>
</dbReference>
<sequence length="319" mass="32670">MTGGAGFIGSHLVDRLLADGNEVVVLDDLSSGRAANLSPAARLVRGDVRDADLLDLLMAGTGCVFHLAARVSVQLCIGDWVAAHGVNLGGTIAVLQAAHRAGNIPVVHASSAAVYGNRSGAACREADLPLPISPYAADKLAGEHQARAMAEVHGLPSVGLRFFNVYGPRQDAASPYAGVISKFCANRRADRPHVIFGDGQQSRDFIYVGDVVEGLLRAGDLAGRQGGARIFNLCTGVETSLLELARAIDGLAGRGTSAARHEPARSGDIRASRGCPQAARQGLGFVAGTDIHAGLAALWEGSGQPVPGLQPPGGKGGAG</sequence>
<dbReference type="PANTHER" id="PTHR43000">
    <property type="entry name" value="DTDP-D-GLUCOSE 4,6-DEHYDRATASE-RELATED"/>
    <property type="match status" value="1"/>
</dbReference>
<reference evidence="4 5" key="1">
    <citation type="submission" date="2017-01" db="EMBL/GenBank/DDBJ databases">
        <authorList>
            <person name="Varghese N."/>
            <person name="Submissions S."/>
        </authorList>
    </citation>
    <scope>NUCLEOTIDE SEQUENCE [LARGE SCALE GENOMIC DNA]</scope>
    <source>
        <strain evidence="4 5">ATCC 700171</strain>
    </source>
</reference>
<dbReference type="EMBL" id="FTMK01000005">
    <property type="protein sequence ID" value="SIQ23256.1"/>
    <property type="molecule type" value="Genomic_DNA"/>
</dbReference>
<gene>
    <name evidence="4" type="ORF">SAMN05421641_10535</name>
</gene>
<evidence type="ECO:0000313" key="4">
    <source>
        <dbReference type="EMBL" id="SIQ23256.1"/>
    </source>
</evidence>
<evidence type="ECO:0000313" key="5">
    <source>
        <dbReference type="Proteomes" id="UP000323956"/>
    </source>
</evidence>
<protein>
    <submittedName>
        <fullName evidence="4">UDP-glucose 4-epimerase</fullName>
    </submittedName>
</protein>
<organism evidence="4 5">
    <name type="scientific">Paracoccus thiocyanatus</name>
    <dbReference type="NCBI Taxonomy" id="34006"/>
    <lineage>
        <taxon>Bacteria</taxon>
        <taxon>Pseudomonadati</taxon>
        <taxon>Pseudomonadota</taxon>
        <taxon>Alphaproteobacteria</taxon>
        <taxon>Rhodobacterales</taxon>
        <taxon>Paracoccaceae</taxon>
        <taxon>Paracoccus</taxon>
    </lineage>
</organism>
<comment type="similarity">
    <text evidence="2">Belongs to the NAD(P)-dependent epimerase/dehydratase family.</text>
</comment>
<evidence type="ECO:0000256" key="2">
    <source>
        <dbReference type="ARBA" id="ARBA00007637"/>
    </source>
</evidence>
<dbReference type="AlphaFoldDB" id="A0A1N6R3N1"/>
<dbReference type="Proteomes" id="UP000323956">
    <property type="component" value="Unassembled WGS sequence"/>
</dbReference>
<dbReference type="Gene3D" id="3.90.25.10">
    <property type="entry name" value="UDP-galactose 4-epimerase, domain 1"/>
    <property type="match status" value="1"/>
</dbReference>
<name>A0A1N6R3N1_9RHOB</name>